<dbReference type="PANTHER" id="PTHR16305:SF35">
    <property type="entry name" value="TRANSCRIPTIONAL ACTIVATOR DOMAIN"/>
    <property type="match status" value="1"/>
</dbReference>
<organism evidence="4 5">
    <name type="scientific">Kitasatospora viridis</name>
    <dbReference type="NCBI Taxonomy" id="281105"/>
    <lineage>
        <taxon>Bacteria</taxon>
        <taxon>Bacillati</taxon>
        <taxon>Actinomycetota</taxon>
        <taxon>Actinomycetes</taxon>
        <taxon>Kitasatosporales</taxon>
        <taxon>Streptomycetaceae</taxon>
        <taxon>Kitasatospora</taxon>
    </lineage>
</organism>
<dbReference type="EMBL" id="VIWT01000001">
    <property type="protein sequence ID" value="TWF99115.1"/>
    <property type="molecule type" value="Genomic_DNA"/>
</dbReference>
<dbReference type="GO" id="GO:0006355">
    <property type="term" value="P:regulation of DNA-templated transcription"/>
    <property type="evidence" value="ECO:0007669"/>
    <property type="project" value="InterPro"/>
</dbReference>
<dbReference type="Pfam" id="PF00196">
    <property type="entry name" value="GerE"/>
    <property type="match status" value="1"/>
</dbReference>
<evidence type="ECO:0000313" key="4">
    <source>
        <dbReference type="EMBL" id="TWF99115.1"/>
    </source>
</evidence>
<dbReference type="SUPFAM" id="SSF52540">
    <property type="entry name" value="P-loop containing nucleoside triphosphate hydrolases"/>
    <property type="match status" value="1"/>
</dbReference>
<dbReference type="CDD" id="cd06170">
    <property type="entry name" value="LuxR_C_like"/>
    <property type="match status" value="1"/>
</dbReference>
<evidence type="ECO:0000256" key="1">
    <source>
        <dbReference type="ARBA" id="ARBA00022741"/>
    </source>
</evidence>
<evidence type="ECO:0000313" key="5">
    <source>
        <dbReference type="Proteomes" id="UP000317940"/>
    </source>
</evidence>
<name>A0A561UID3_9ACTN</name>
<dbReference type="PANTHER" id="PTHR16305">
    <property type="entry name" value="TESTICULAR SOLUBLE ADENYLYL CYCLASE"/>
    <property type="match status" value="1"/>
</dbReference>
<dbReference type="GO" id="GO:0005524">
    <property type="term" value="F:ATP binding"/>
    <property type="evidence" value="ECO:0007669"/>
    <property type="project" value="UniProtKB-KW"/>
</dbReference>
<dbReference type="GO" id="GO:0003677">
    <property type="term" value="F:DNA binding"/>
    <property type="evidence" value="ECO:0007669"/>
    <property type="project" value="InterPro"/>
</dbReference>
<dbReference type="OrthoDB" id="7053960at2"/>
<evidence type="ECO:0000256" key="2">
    <source>
        <dbReference type="ARBA" id="ARBA00022840"/>
    </source>
</evidence>
<proteinExistence type="predicted"/>
<dbReference type="Proteomes" id="UP000317940">
    <property type="component" value="Unassembled WGS sequence"/>
</dbReference>
<keyword evidence="5" id="KW-1185">Reference proteome</keyword>
<dbReference type="InterPro" id="IPR041664">
    <property type="entry name" value="AAA_16"/>
</dbReference>
<reference evidence="4 5" key="1">
    <citation type="submission" date="2019-06" db="EMBL/GenBank/DDBJ databases">
        <title>Sequencing the genomes of 1000 actinobacteria strains.</title>
        <authorList>
            <person name="Klenk H.-P."/>
        </authorList>
    </citation>
    <scope>NUCLEOTIDE SEQUENCE [LARGE SCALE GENOMIC DNA]</scope>
    <source>
        <strain evidence="4 5">DSM 44826</strain>
    </source>
</reference>
<dbReference type="PROSITE" id="PS50043">
    <property type="entry name" value="HTH_LUXR_2"/>
    <property type="match status" value="1"/>
</dbReference>
<dbReference type="InterPro" id="IPR016032">
    <property type="entry name" value="Sig_transdc_resp-reg_C-effctor"/>
</dbReference>
<keyword evidence="1" id="KW-0547">Nucleotide-binding</keyword>
<accession>A0A561UID3</accession>
<evidence type="ECO:0000259" key="3">
    <source>
        <dbReference type="PROSITE" id="PS50043"/>
    </source>
</evidence>
<dbReference type="SUPFAM" id="SSF46894">
    <property type="entry name" value="C-terminal effector domain of the bipartite response regulators"/>
    <property type="match status" value="1"/>
</dbReference>
<dbReference type="PRINTS" id="PR00038">
    <property type="entry name" value="HTHLUXR"/>
</dbReference>
<comment type="caution">
    <text evidence="4">The sequence shown here is derived from an EMBL/GenBank/DDBJ whole genome shotgun (WGS) entry which is preliminary data.</text>
</comment>
<dbReference type="GO" id="GO:0005737">
    <property type="term" value="C:cytoplasm"/>
    <property type="evidence" value="ECO:0007669"/>
    <property type="project" value="TreeGrafter"/>
</dbReference>
<dbReference type="RefSeq" id="WP_145905434.1">
    <property type="nucleotide sequence ID" value="NZ_BAAAMZ010000011.1"/>
</dbReference>
<dbReference type="InterPro" id="IPR036388">
    <property type="entry name" value="WH-like_DNA-bd_sf"/>
</dbReference>
<dbReference type="SMART" id="SM00421">
    <property type="entry name" value="HTH_LUXR"/>
    <property type="match status" value="1"/>
</dbReference>
<protein>
    <submittedName>
        <fullName evidence="4">Regulatory LuxR family protein</fullName>
    </submittedName>
</protein>
<dbReference type="GO" id="GO:0004016">
    <property type="term" value="F:adenylate cyclase activity"/>
    <property type="evidence" value="ECO:0007669"/>
    <property type="project" value="TreeGrafter"/>
</dbReference>
<dbReference type="Pfam" id="PF13191">
    <property type="entry name" value="AAA_16"/>
    <property type="match status" value="1"/>
</dbReference>
<keyword evidence="2" id="KW-0067">ATP-binding</keyword>
<gene>
    <name evidence="4" type="ORF">FHX73_112953</name>
</gene>
<feature type="domain" description="HTH luxR-type" evidence="3">
    <location>
        <begin position="857"/>
        <end position="920"/>
    </location>
</feature>
<dbReference type="InterPro" id="IPR000792">
    <property type="entry name" value="Tscrpt_reg_LuxR_C"/>
</dbReference>
<dbReference type="InterPro" id="IPR027417">
    <property type="entry name" value="P-loop_NTPase"/>
</dbReference>
<sequence length="920" mass="95719">MLYGRAGEQASVDALLAAAREGRSGVLVLRGEPGIGKSALLDLAAERAEGFRVIRATGVEFEADLPFAGLHLLLAPALDRLPALPAPQRRALEAAFGLAEAAGAGERLVSALGTLGLLAELAAEQPLLCLVDDAQWLDRASADALLLAARRLDREGVVLLFAARDGEGGFAAPGLPELRLGPLEPSAAAELLTAVAGGTQGEGAGLRYRVLAEARGNPLALTELPAAVAAGLAPGDGPVALTDRLRQAFLGQVARLPGPTRALLLVAAAEEQGELATVLRAAEALGAGAADLAPAESAGLLSRSPDGARLRLRHPLLRTALLESAELDEKLTIHQAIGKELLAAGEEDRGSWHLALAATGQDAALAAALERAGRRAAAKAGHSGAAAAFERAARLSPDPAVAVRCLTLAAEAALDAAEADRARRLAERAAELAAAESAGGGDEHVLAVLDWVRGTVAFWRGDYPEAHRLLLTAVDRDIEPSVAVRGLLQAFHTAWYLGDEAVREVLRRLGAVELPDGEALVPLVAQLLGLVGPAFGRPPAGPAAEPLLSAARRARAAGADSPRDLVQLAGAALVAGRDVETFQLAEELIAESRAAGALGLLPTLLFFRGEAELFHGRHRDAELAAAEGLTLARDLGQSQWVSQLCAMEAYLAAIRGDGETVASRTAEALGDAATAWGAPAAGTSWTQWALAVHDLGQGRAAEVVERLAGHATGPYRHHVSAVRTVPDLVEAAVRLGAPERAEPAFEEFAAWSARIGDPGWARALVLRCQALLGPAELAESGYLAALELHETADRPFELARTSLLFGEWLRRGKRKTEARARLRTALEVFERLGAAPWAERARTELGAAGSAAPQAAPAGPLAGLTPQEEQIVRLAARGLSNREIAAQLFLSPRTVGHHLYKAYPKLGIASRGELGALIAD</sequence>
<dbReference type="AlphaFoldDB" id="A0A561UID3"/>
<dbReference type="Gene3D" id="1.10.10.10">
    <property type="entry name" value="Winged helix-like DNA-binding domain superfamily/Winged helix DNA-binding domain"/>
    <property type="match status" value="1"/>
</dbReference>